<evidence type="ECO:0000313" key="2">
    <source>
        <dbReference type="EMBL" id="RXG24803.1"/>
    </source>
</evidence>
<keyword evidence="1" id="KW-0732">Signal</keyword>
<dbReference type="PANTHER" id="PTHR37833">
    <property type="entry name" value="LIPOPROTEIN-RELATED"/>
    <property type="match status" value="1"/>
</dbReference>
<comment type="caution">
    <text evidence="2">The sequence shown here is derived from an EMBL/GenBank/DDBJ whole genome shotgun (WGS) entry which is preliminary data.</text>
</comment>
<dbReference type="Gene3D" id="2.60.40.10">
    <property type="entry name" value="Immunoglobulins"/>
    <property type="match status" value="1"/>
</dbReference>
<name>A0A4Q0PD82_9FLAO</name>
<dbReference type="PANTHER" id="PTHR37833:SF1">
    <property type="entry name" value="SIGNAL PEPTIDE PROTEIN"/>
    <property type="match status" value="1"/>
</dbReference>
<evidence type="ECO:0008006" key="4">
    <source>
        <dbReference type="Google" id="ProtNLM"/>
    </source>
</evidence>
<feature type="chain" id="PRO_5020599691" description="DUF1573 domain-containing protein" evidence="1">
    <location>
        <begin position="20"/>
        <end position="132"/>
    </location>
</feature>
<gene>
    <name evidence="2" type="ORF">DSM00_599</name>
</gene>
<reference evidence="2 3" key="1">
    <citation type="submission" date="2018-07" db="EMBL/GenBank/DDBJ databases">
        <title>Leeuwenhoekiella genomics.</title>
        <authorList>
            <person name="Tahon G."/>
            <person name="Willems A."/>
        </authorList>
    </citation>
    <scope>NUCLEOTIDE SEQUENCE [LARGE SCALE GENOMIC DNA]</scope>
    <source>
        <strain evidence="2 3">LMG 22550</strain>
    </source>
</reference>
<dbReference type="EMBL" id="QOVM01000001">
    <property type="protein sequence ID" value="RXG24803.1"/>
    <property type="molecule type" value="Genomic_DNA"/>
</dbReference>
<evidence type="ECO:0000313" key="3">
    <source>
        <dbReference type="Proteomes" id="UP000289238"/>
    </source>
</evidence>
<accession>A0A4Q0PD82</accession>
<dbReference type="Proteomes" id="UP000289238">
    <property type="component" value="Unassembled WGS sequence"/>
</dbReference>
<dbReference type="RefSeq" id="WP_128756518.1">
    <property type="nucleotide sequence ID" value="NZ_JASMRS010000001.1"/>
</dbReference>
<proteinExistence type="predicted"/>
<organism evidence="2 3">
    <name type="scientific">Leeuwenhoekiella aequorea</name>
    <dbReference type="NCBI Taxonomy" id="283736"/>
    <lineage>
        <taxon>Bacteria</taxon>
        <taxon>Pseudomonadati</taxon>
        <taxon>Bacteroidota</taxon>
        <taxon>Flavobacteriia</taxon>
        <taxon>Flavobacteriales</taxon>
        <taxon>Flavobacteriaceae</taxon>
        <taxon>Leeuwenhoekiella</taxon>
    </lineage>
</organism>
<evidence type="ECO:0000256" key="1">
    <source>
        <dbReference type="SAM" id="SignalP"/>
    </source>
</evidence>
<keyword evidence="3" id="KW-1185">Reference proteome</keyword>
<dbReference type="OrthoDB" id="826619at2"/>
<feature type="signal peptide" evidence="1">
    <location>
        <begin position="1"/>
        <end position="19"/>
    </location>
</feature>
<dbReference type="AlphaFoldDB" id="A0A4Q0PD82"/>
<protein>
    <recommendedName>
        <fullName evidence="4">DUF1573 domain-containing protein</fullName>
    </recommendedName>
</protein>
<sequence length="132" mass="14108">MRKLVLILAVGLMTIGLQAQEEAKEKKAEIAFESDVIDYGDVAHGADGTREFKFTNTGNAPLVISKAYSTCGCTVPSPPTDPIAPGESNVIKVKYDTNRAPGPIRKTITVYTNASAEPYTLKIKGNLLPAVN</sequence>
<dbReference type="InterPro" id="IPR013783">
    <property type="entry name" value="Ig-like_fold"/>
</dbReference>
<dbReference type="InterPro" id="IPR011467">
    <property type="entry name" value="DUF1573"/>
</dbReference>
<dbReference type="Pfam" id="PF07610">
    <property type="entry name" value="DUF1573"/>
    <property type="match status" value="1"/>
</dbReference>